<accession>A0A1N7IXE3</accession>
<organism evidence="1 2">
    <name type="scientific">Rhodobacter aestuarii</name>
    <dbReference type="NCBI Taxonomy" id="453582"/>
    <lineage>
        <taxon>Bacteria</taxon>
        <taxon>Pseudomonadati</taxon>
        <taxon>Pseudomonadota</taxon>
        <taxon>Alphaproteobacteria</taxon>
        <taxon>Rhodobacterales</taxon>
        <taxon>Rhodobacter group</taxon>
        <taxon>Rhodobacter</taxon>
    </lineage>
</organism>
<dbReference type="AlphaFoldDB" id="A0A1N7IXE3"/>
<reference evidence="2" key="1">
    <citation type="submission" date="2017-01" db="EMBL/GenBank/DDBJ databases">
        <authorList>
            <person name="Varghese N."/>
            <person name="Submissions S."/>
        </authorList>
    </citation>
    <scope>NUCLEOTIDE SEQUENCE [LARGE SCALE GENOMIC DNA]</scope>
    <source>
        <strain evidence="2">DSM 19945</strain>
    </source>
</reference>
<dbReference type="STRING" id="453582.SAMN05421580_10188"/>
<protein>
    <submittedName>
        <fullName evidence="1">Uncharacterized protein</fullName>
    </submittedName>
</protein>
<name>A0A1N7IXE3_9RHOB</name>
<sequence>MPRIKIEDLDFNSEDLSDLGKAHLANLDFVEKQLRRLQGEVLAFQTARQTYLAALKAEVAKTAAVKG</sequence>
<dbReference type="OrthoDB" id="542469at2"/>
<dbReference type="Proteomes" id="UP000186221">
    <property type="component" value="Unassembled WGS sequence"/>
</dbReference>
<proteinExistence type="predicted"/>
<dbReference type="RefSeq" id="WP_076483072.1">
    <property type="nucleotide sequence ID" value="NZ_FTOG01000001.1"/>
</dbReference>
<keyword evidence="2" id="KW-1185">Reference proteome</keyword>
<evidence type="ECO:0000313" key="2">
    <source>
        <dbReference type="Proteomes" id="UP000186221"/>
    </source>
</evidence>
<gene>
    <name evidence="1" type="ORF">SAMN05421580_10188</name>
</gene>
<evidence type="ECO:0000313" key="1">
    <source>
        <dbReference type="EMBL" id="SIS41667.1"/>
    </source>
</evidence>
<dbReference type="EMBL" id="FTOG01000001">
    <property type="protein sequence ID" value="SIS41667.1"/>
    <property type="molecule type" value="Genomic_DNA"/>
</dbReference>